<keyword evidence="4" id="KW-1185">Reference proteome</keyword>
<feature type="domain" description="DUF7721" evidence="2">
    <location>
        <begin position="47"/>
        <end position="148"/>
    </location>
</feature>
<name>A0AAJ0B6D9_9PEZI</name>
<evidence type="ECO:0000259" key="2">
    <source>
        <dbReference type="Pfam" id="PF24845"/>
    </source>
</evidence>
<reference evidence="3" key="1">
    <citation type="submission" date="2023-06" db="EMBL/GenBank/DDBJ databases">
        <title>Genome-scale phylogeny and comparative genomics of the fungal order Sordariales.</title>
        <authorList>
            <consortium name="Lawrence Berkeley National Laboratory"/>
            <person name="Hensen N."/>
            <person name="Bonometti L."/>
            <person name="Westerberg I."/>
            <person name="Brannstrom I.O."/>
            <person name="Guillou S."/>
            <person name="Cros-Aarteil S."/>
            <person name="Calhoun S."/>
            <person name="Haridas S."/>
            <person name="Kuo A."/>
            <person name="Mondo S."/>
            <person name="Pangilinan J."/>
            <person name="Riley R."/>
            <person name="Labutti K."/>
            <person name="Andreopoulos B."/>
            <person name="Lipzen A."/>
            <person name="Chen C."/>
            <person name="Yanf M."/>
            <person name="Daum C."/>
            <person name="Ng V."/>
            <person name="Clum A."/>
            <person name="Steindorff A."/>
            <person name="Ohm R."/>
            <person name="Martin F."/>
            <person name="Silar P."/>
            <person name="Natvig D."/>
            <person name="Lalanne C."/>
            <person name="Gautier V."/>
            <person name="Ament-Velasquez S.L."/>
            <person name="Kruys A."/>
            <person name="Hutchinson M.I."/>
            <person name="Powell A.J."/>
            <person name="Barry K."/>
            <person name="Miller A.N."/>
            <person name="Grigoriev I.V."/>
            <person name="Debuchy R."/>
            <person name="Gladieux P."/>
            <person name="Thoren M.H."/>
            <person name="Johannesson H."/>
        </authorList>
    </citation>
    <scope>NUCLEOTIDE SEQUENCE</scope>
    <source>
        <strain evidence="3">PSN4</strain>
    </source>
</reference>
<proteinExistence type="predicted"/>
<dbReference type="AlphaFoldDB" id="A0AAJ0B6D9"/>
<dbReference type="Pfam" id="PF24845">
    <property type="entry name" value="DUF7721"/>
    <property type="match status" value="1"/>
</dbReference>
<evidence type="ECO:0000313" key="4">
    <source>
        <dbReference type="Proteomes" id="UP001239445"/>
    </source>
</evidence>
<evidence type="ECO:0000256" key="1">
    <source>
        <dbReference type="SAM" id="MobiDB-lite"/>
    </source>
</evidence>
<organism evidence="3 4">
    <name type="scientific">Echria macrotheca</name>
    <dbReference type="NCBI Taxonomy" id="438768"/>
    <lineage>
        <taxon>Eukaryota</taxon>
        <taxon>Fungi</taxon>
        <taxon>Dikarya</taxon>
        <taxon>Ascomycota</taxon>
        <taxon>Pezizomycotina</taxon>
        <taxon>Sordariomycetes</taxon>
        <taxon>Sordariomycetidae</taxon>
        <taxon>Sordariales</taxon>
        <taxon>Schizotheciaceae</taxon>
        <taxon>Echria</taxon>
    </lineage>
</organism>
<comment type="caution">
    <text evidence="3">The sequence shown here is derived from an EMBL/GenBank/DDBJ whole genome shotgun (WGS) entry which is preliminary data.</text>
</comment>
<gene>
    <name evidence="3" type="ORF">QBC47DRAFT_60277</name>
</gene>
<dbReference type="PANTHER" id="PTHR39477:SF1">
    <property type="entry name" value="BETA-FLANKING PROTEIN"/>
    <property type="match status" value="1"/>
</dbReference>
<dbReference type="PANTHER" id="PTHR39477">
    <property type="entry name" value="CHROMOSOME 8, WHOLE GENOME SHOTGUN SEQUENCE"/>
    <property type="match status" value="1"/>
</dbReference>
<feature type="region of interest" description="Disordered" evidence="1">
    <location>
        <begin position="103"/>
        <end position="126"/>
    </location>
</feature>
<dbReference type="InterPro" id="IPR056138">
    <property type="entry name" value="DUF7721"/>
</dbReference>
<dbReference type="Proteomes" id="UP001239445">
    <property type="component" value="Unassembled WGS sequence"/>
</dbReference>
<sequence>MNVPTNTNIHYPDLYQGGGNMTHKGSYPAGLGIPYPSDTPTNLIPTAAAHAAALSSSFPSFFSNAISSIVAFRERILNPSSSAQGEDEIDEQACVADHAFYFPSSTPSPSSHPPPAGQQQRGEDGDVEKRMANAAAMEALRLFIQGNGPDGGKDQSLSAFLGLAMATAVGLFAEEDDGTGGWISKREVVRRAAEVAVLLYLRSQG</sequence>
<dbReference type="EMBL" id="MU839839">
    <property type="protein sequence ID" value="KAK1752544.1"/>
    <property type="molecule type" value="Genomic_DNA"/>
</dbReference>
<protein>
    <recommendedName>
        <fullName evidence="2">DUF7721 domain-containing protein</fullName>
    </recommendedName>
</protein>
<accession>A0AAJ0B6D9</accession>
<evidence type="ECO:0000313" key="3">
    <source>
        <dbReference type="EMBL" id="KAK1752544.1"/>
    </source>
</evidence>